<dbReference type="STRING" id="1392250.A0A2I2FS23"/>
<feature type="transmembrane region" description="Helical" evidence="1">
    <location>
        <begin position="20"/>
        <end position="44"/>
    </location>
</feature>
<dbReference type="InterPro" id="IPR039535">
    <property type="entry name" value="ASST-like"/>
</dbReference>
<name>A0A2I2FS23_9EURO</name>
<dbReference type="InterPro" id="IPR011047">
    <property type="entry name" value="Quinoprotein_ADH-like_sf"/>
</dbReference>
<dbReference type="GeneID" id="36552659"/>
<dbReference type="SUPFAM" id="SSF50998">
    <property type="entry name" value="Quinoprotein alcohol dehydrogenase-like"/>
    <property type="match status" value="1"/>
</dbReference>
<gene>
    <name evidence="2" type="ORF">P170DRAFT_370482</name>
</gene>
<dbReference type="VEuPathDB" id="FungiDB:P170DRAFT_370482"/>
<dbReference type="AlphaFoldDB" id="A0A2I2FS23"/>
<accession>A0A2I2FS23</accession>
<sequence length="587" mass="65637">MSCWTWTSQYLRRRSRPSCLQVIAVGAVTSLIYLFYVFVVPHLYRLRLRTDLSTYDLGLYGFGPSKSYASFDYESPVVEISEWGSGCDPRYTFLAPRGDSVANPGPMILDADGELVWAKWNWGTTQDFKVQHYRGEDFLTYWEGGQVAGRGYGTWYMLDNTYTQRYTLNPVGNYGGDLHEFTISRDGTALVSVYDPTPVDLTSVGGPELGWIFDAVFQELDIETGELLFEWRASKHVPINSTYEPLGAEGRDRPSAFDYYHINSVDKTDDGNFIISGRHTHTVTCIDRNTGAILWTLGGKANDFTDLSDGDATGFAWQHDARWHANSTVTLFDNSAHSGTDPVSESRGLVIQLDVPNRKATLLGAYYHPQQLLSTSQGNVQLLDDTGRILVGWGHSASFTEYTADGDMLCNVHFAASAFFNFGRVVSYRDFKGSWVGHPQTTPDAEVIGDHVYVSWNGATEVVAWRMEVWDSDDYDEASFAVVAQFEKTGFETEIEIPDLTRPLFRLAAIDRDGKMLGVTDVVQIEQAAETDGLLNLHSWILGIAFSTAAMGLLAGLYRCWGCCRRKSRSSQYHLVPLNEMADRSPV</sequence>
<dbReference type="EMBL" id="MSFO01000011">
    <property type="protein sequence ID" value="PLB43417.1"/>
    <property type="molecule type" value="Genomic_DNA"/>
</dbReference>
<dbReference type="InterPro" id="IPR053143">
    <property type="entry name" value="Arylsulfate_ST"/>
</dbReference>
<dbReference type="RefSeq" id="XP_024698719.1">
    <property type="nucleotide sequence ID" value="XM_024844959.1"/>
</dbReference>
<dbReference type="PANTHER" id="PTHR35340:SF5">
    <property type="entry name" value="ASST-DOMAIN-CONTAINING PROTEIN"/>
    <property type="match status" value="1"/>
</dbReference>
<keyword evidence="1" id="KW-0812">Transmembrane</keyword>
<keyword evidence="1" id="KW-1133">Transmembrane helix</keyword>
<evidence type="ECO:0000313" key="2">
    <source>
        <dbReference type="EMBL" id="PLB43417.1"/>
    </source>
</evidence>
<evidence type="ECO:0000256" key="1">
    <source>
        <dbReference type="SAM" id="Phobius"/>
    </source>
</evidence>
<keyword evidence="3" id="KW-1185">Reference proteome</keyword>
<dbReference type="Pfam" id="PF14269">
    <property type="entry name" value="Arylsulfotran_2"/>
    <property type="match status" value="1"/>
</dbReference>
<keyword evidence="1" id="KW-0472">Membrane</keyword>
<comment type="caution">
    <text evidence="2">The sequence shown here is derived from an EMBL/GenBank/DDBJ whole genome shotgun (WGS) entry which is preliminary data.</text>
</comment>
<dbReference type="PANTHER" id="PTHR35340">
    <property type="entry name" value="PQQ ENZYME REPEAT PROTEIN-RELATED"/>
    <property type="match status" value="1"/>
</dbReference>
<reference evidence="2 3" key="1">
    <citation type="submission" date="2016-12" db="EMBL/GenBank/DDBJ databases">
        <title>The genomes of Aspergillus section Nigri reveals drivers in fungal speciation.</title>
        <authorList>
            <consortium name="DOE Joint Genome Institute"/>
            <person name="Vesth T.C."/>
            <person name="Nybo J."/>
            <person name="Theobald S."/>
            <person name="Brandl J."/>
            <person name="Frisvad J.C."/>
            <person name="Nielsen K.F."/>
            <person name="Lyhne E.K."/>
            <person name="Kogle M.E."/>
            <person name="Kuo A."/>
            <person name="Riley R."/>
            <person name="Clum A."/>
            <person name="Nolan M."/>
            <person name="Lipzen A."/>
            <person name="Salamov A."/>
            <person name="Henrissat B."/>
            <person name="Wiebenga A."/>
            <person name="De Vries R.P."/>
            <person name="Grigoriev I.V."/>
            <person name="Mortensen U.H."/>
            <person name="Andersen M.R."/>
            <person name="Baker S.E."/>
        </authorList>
    </citation>
    <scope>NUCLEOTIDE SEQUENCE [LARGE SCALE GENOMIC DNA]</scope>
    <source>
        <strain evidence="2 3">IBT 23096</strain>
    </source>
</reference>
<evidence type="ECO:0000313" key="3">
    <source>
        <dbReference type="Proteomes" id="UP000234275"/>
    </source>
</evidence>
<dbReference type="OrthoDB" id="5427350at2759"/>
<dbReference type="Proteomes" id="UP000234275">
    <property type="component" value="Unassembled WGS sequence"/>
</dbReference>
<feature type="transmembrane region" description="Helical" evidence="1">
    <location>
        <begin position="540"/>
        <end position="561"/>
    </location>
</feature>
<evidence type="ECO:0008006" key="4">
    <source>
        <dbReference type="Google" id="ProtNLM"/>
    </source>
</evidence>
<proteinExistence type="predicted"/>
<organism evidence="2 3">
    <name type="scientific">Aspergillus steynii IBT 23096</name>
    <dbReference type="NCBI Taxonomy" id="1392250"/>
    <lineage>
        <taxon>Eukaryota</taxon>
        <taxon>Fungi</taxon>
        <taxon>Dikarya</taxon>
        <taxon>Ascomycota</taxon>
        <taxon>Pezizomycotina</taxon>
        <taxon>Eurotiomycetes</taxon>
        <taxon>Eurotiomycetidae</taxon>
        <taxon>Eurotiales</taxon>
        <taxon>Aspergillaceae</taxon>
        <taxon>Aspergillus</taxon>
        <taxon>Aspergillus subgen. Circumdati</taxon>
    </lineage>
</organism>
<protein>
    <recommendedName>
        <fullName evidence="4">Arylsulfotransferase</fullName>
    </recommendedName>
</protein>